<accession>A0ACC2EHD2</accession>
<gene>
    <name evidence="1" type="ORF">O6H91_02G080300</name>
</gene>
<comment type="caution">
    <text evidence="1">The sequence shown here is derived from an EMBL/GenBank/DDBJ whole genome shotgun (WGS) entry which is preliminary data.</text>
</comment>
<evidence type="ECO:0000313" key="1">
    <source>
        <dbReference type="EMBL" id="KAJ7565908.1"/>
    </source>
</evidence>
<reference evidence="2" key="1">
    <citation type="journal article" date="2024" name="Proc. Natl. Acad. Sci. U.S.A.">
        <title>Extraordinary preservation of gene collinearity over three hundred million years revealed in homosporous lycophytes.</title>
        <authorList>
            <person name="Li C."/>
            <person name="Wickell D."/>
            <person name="Kuo L.Y."/>
            <person name="Chen X."/>
            <person name="Nie B."/>
            <person name="Liao X."/>
            <person name="Peng D."/>
            <person name="Ji J."/>
            <person name="Jenkins J."/>
            <person name="Williams M."/>
            <person name="Shu S."/>
            <person name="Plott C."/>
            <person name="Barry K."/>
            <person name="Rajasekar S."/>
            <person name="Grimwood J."/>
            <person name="Han X."/>
            <person name="Sun S."/>
            <person name="Hou Z."/>
            <person name="He W."/>
            <person name="Dai G."/>
            <person name="Sun C."/>
            <person name="Schmutz J."/>
            <person name="Leebens-Mack J.H."/>
            <person name="Li F.W."/>
            <person name="Wang L."/>
        </authorList>
    </citation>
    <scope>NUCLEOTIDE SEQUENCE [LARGE SCALE GENOMIC DNA]</scope>
    <source>
        <strain evidence="2">cv. PW_Plant_1</strain>
    </source>
</reference>
<proteinExistence type="predicted"/>
<protein>
    <submittedName>
        <fullName evidence="1">Uncharacterized protein</fullName>
    </submittedName>
</protein>
<keyword evidence="2" id="KW-1185">Reference proteome</keyword>
<dbReference type="EMBL" id="CM055093">
    <property type="protein sequence ID" value="KAJ7565908.1"/>
    <property type="molecule type" value="Genomic_DNA"/>
</dbReference>
<evidence type="ECO:0000313" key="2">
    <source>
        <dbReference type="Proteomes" id="UP001162992"/>
    </source>
</evidence>
<name>A0ACC2EHD2_DIPCM</name>
<sequence length="117" mass="13721">MAFSRVRQFLLDSKVSRCKLQLSCKICKKCCMWPKKALKPLRIELSFYANRGCSPREIEVGTWVYLKVRKDLKVLRTGKRRKLSPRYSIPYKVVKNINQVAYQLDLPMGLGFILFSM</sequence>
<organism evidence="1 2">
    <name type="scientific">Diphasiastrum complanatum</name>
    <name type="common">Issler's clubmoss</name>
    <name type="synonym">Lycopodium complanatum</name>
    <dbReference type="NCBI Taxonomy" id="34168"/>
    <lineage>
        <taxon>Eukaryota</taxon>
        <taxon>Viridiplantae</taxon>
        <taxon>Streptophyta</taxon>
        <taxon>Embryophyta</taxon>
        <taxon>Tracheophyta</taxon>
        <taxon>Lycopodiopsida</taxon>
        <taxon>Lycopodiales</taxon>
        <taxon>Lycopodiaceae</taxon>
        <taxon>Lycopodioideae</taxon>
        <taxon>Diphasiastrum</taxon>
    </lineage>
</organism>
<dbReference type="Proteomes" id="UP001162992">
    <property type="component" value="Chromosome 2"/>
</dbReference>